<dbReference type="GO" id="GO:0016787">
    <property type="term" value="F:hydrolase activity"/>
    <property type="evidence" value="ECO:0007669"/>
    <property type="project" value="UniProtKB-KW"/>
</dbReference>
<dbReference type="InterPro" id="IPR006311">
    <property type="entry name" value="TAT_signal"/>
</dbReference>
<accession>A0ABZ0Y6W7</accession>
<keyword evidence="2 4" id="KW-0378">Hydrolase</keyword>
<dbReference type="GeneID" id="43162916"/>
<dbReference type="Proteomes" id="UP001326110">
    <property type="component" value="Chromosome"/>
</dbReference>
<feature type="signal peptide" evidence="5">
    <location>
        <begin position="1"/>
        <end position="31"/>
    </location>
</feature>
<dbReference type="PROSITE" id="PS00502">
    <property type="entry name" value="POLYGALACTURONASE"/>
    <property type="match status" value="1"/>
</dbReference>
<evidence type="ECO:0000256" key="2">
    <source>
        <dbReference type="ARBA" id="ARBA00022801"/>
    </source>
</evidence>
<keyword evidence="7" id="KW-1185">Reference proteome</keyword>
<organism evidence="6 7">
    <name type="scientific">Duganella zoogloeoides</name>
    <dbReference type="NCBI Taxonomy" id="75659"/>
    <lineage>
        <taxon>Bacteria</taxon>
        <taxon>Pseudomonadati</taxon>
        <taxon>Pseudomonadota</taxon>
        <taxon>Betaproteobacteria</taxon>
        <taxon>Burkholderiales</taxon>
        <taxon>Oxalobacteraceae</taxon>
        <taxon>Telluria group</taxon>
        <taxon>Duganella</taxon>
    </lineage>
</organism>
<protein>
    <submittedName>
        <fullName evidence="6">Glycoside hydrolase family 28 protein</fullName>
    </submittedName>
</protein>
<evidence type="ECO:0000256" key="4">
    <source>
        <dbReference type="RuleBase" id="RU361169"/>
    </source>
</evidence>
<proteinExistence type="inferred from homology"/>
<dbReference type="InterPro" id="IPR012334">
    <property type="entry name" value="Pectin_lyas_fold"/>
</dbReference>
<dbReference type="SUPFAM" id="SSF51126">
    <property type="entry name" value="Pectin lyase-like"/>
    <property type="match status" value="1"/>
</dbReference>
<evidence type="ECO:0000256" key="3">
    <source>
        <dbReference type="ARBA" id="ARBA00023295"/>
    </source>
</evidence>
<dbReference type="InterPro" id="IPR000743">
    <property type="entry name" value="Glyco_hydro_28"/>
</dbReference>
<gene>
    <name evidence="6" type="ORF">SR858_12530</name>
</gene>
<comment type="similarity">
    <text evidence="1 4">Belongs to the glycosyl hydrolase 28 family.</text>
</comment>
<dbReference type="PANTHER" id="PTHR31339:SF86">
    <property type="entry name" value="PECTATE LYASE SUPERFAMILY PROTEIN DOMAIN-CONTAINING PROTEIN"/>
    <property type="match status" value="1"/>
</dbReference>
<dbReference type="EMBL" id="CP140152">
    <property type="protein sequence ID" value="WQH07117.1"/>
    <property type="molecule type" value="Genomic_DNA"/>
</dbReference>
<evidence type="ECO:0000256" key="1">
    <source>
        <dbReference type="ARBA" id="ARBA00008834"/>
    </source>
</evidence>
<evidence type="ECO:0000313" key="7">
    <source>
        <dbReference type="Proteomes" id="UP001326110"/>
    </source>
</evidence>
<dbReference type="InterPro" id="IPR011050">
    <property type="entry name" value="Pectin_lyase_fold/virulence"/>
</dbReference>
<dbReference type="InterPro" id="IPR051801">
    <property type="entry name" value="GH28_Enzymes"/>
</dbReference>
<evidence type="ECO:0000256" key="5">
    <source>
        <dbReference type="SAM" id="SignalP"/>
    </source>
</evidence>
<dbReference type="Gene3D" id="2.160.20.10">
    <property type="entry name" value="Single-stranded right-handed beta-helix, Pectin lyase-like"/>
    <property type="match status" value="1"/>
</dbReference>
<sequence>MNQPSPHQGRRRLLKGAAAMAAASVAGAPSAARTAPADPWAYAQGIIDQFSKPLDFSQREVSITSHGARPCQLHAVDGFPTIDAKGKVLTPVPGSHDCYPALRAAIAAVHQVGGGTVLVPAGDWYCKGPIVLLSNVRVHLAARARIRFSADPRDYARDGDYDCGANGKLVLSRWQGNDCLNFSPLVYARGQRNIAITGADWTSELDGQAGVPFEDGSGNGWWGMNPKGARQGPNPDAMHQGRNNPLNPESLAALAPGLDAAVLARIQGDAPDWRSDEKFLPALSEAGVPIEKRIFGLGHYLRPCMVEFIDCDHVLMQGYQVINTPFWIHHPVDCRRVHFSKVRMESIGPNSDGFDPESCDTVLVDGCWFNTGDDCIAIKAGKNLDTNYGPTRNVVIQNSVMNSGHGAVTLGSEMSAGIEHVYAQHLDVRNQHWQTDPLNTVVRLKTNMNRGGFLRHFYVRDVKLPNGVRLKPGFYKPIPGGPVKAGTVPTGGGAVITFDCDYAPAFDLIRSRPPEVSHVHISDIRVADVKTAEGTFGCYQAFIVLGPVAHSYNGPAGKPILPVTDVTISDCDFGKPVSAAQPWFIHNAKNIALRNVVIGGKRYDENLSG</sequence>
<dbReference type="PANTHER" id="PTHR31339">
    <property type="entry name" value="PECTIN LYASE-RELATED"/>
    <property type="match status" value="1"/>
</dbReference>
<dbReference type="PROSITE" id="PS51318">
    <property type="entry name" value="TAT"/>
    <property type="match status" value="1"/>
</dbReference>
<evidence type="ECO:0000313" key="6">
    <source>
        <dbReference type="EMBL" id="WQH07117.1"/>
    </source>
</evidence>
<dbReference type="Pfam" id="PF00295">
    <property type="entry name" value="Glyco_hydro_28"/>
    <property type="match status" value="1"/>
</dbReference>
<reference evidence="6 7" key="1">
    <citation type="submission" date="2023-11" db="EMBL/GenBank/DDBJ databases">
        <title>MicrobeMod: A computational toolkit for identifying prokaryotic methylation and restriction-modification with nanopore sequencing.</title>
        <authorList>
            <person name="Crits-Christoph A."/>
            <person name="Kang S.C."/>
            <person name="Lee H."/>
            <person name="Ostrov N."/>
        </authorList>
    </citation>
    <scope>NUCLEOTIDE SEQUENCE [LARGE SCALE GENOMIC DNA]</scope>
    <source>
        <strain evidence="6 7">ATCC 25935</strain>
    </source>
</reference>
<keyword evidence="5" id="KW-0732">Signal</keyword>
<name>A0ABZ0Y6W7_9BURK</name>
<dbReference type="RefSeq" id="WP_026637159.1">
    <property type="nucleotide sequence ID" value="NZ_CP140152.1"/>
</dbReference>
<feature type="chain" id="PRO_5046488468" evidence="5">
    <location>
        <begin position="32"/>
        <end position="609"/>
    </location>
</feature>
<keyword evidence="3 4" id="KW-0326">Glycosidase</keyword>